<evidence type="ECO:0000256" key="1">
    <source>
        <dbReference type="SAM" id="MobiDB-lite"/>
    </source>
</evidence>
<evidence type="ECO:0000313" key="2">
    <source>
        <dbReference type="EMBL" id="WIX83973.1"/>
    </source>
</evidence>
<dbReference type="Proteomes" id="UP001236014">
    <property type="component" value="Chromosome"/>
</dbReference>
<dbReference type="AlphaFoldDB" id="A0A9Y2ISH0"/>
<keyword evidence="3" id="KW-1185">Reference proteome</keyword>
<feature type="compositionally biased region" description="Basic residues" evidence="1">
    <location>
        <begin position="25"/>
        <end position="41"/>
    </location>
</feature>
<organism evidence="2 3">
    <name type="scientific">Amycolatopsis carbonis</name>
    <dbReference type="NCBI Taxonomy" id="715471"/>
    <lineage>
        <taxon>Bacteria</taxon>
        <taxon>Bacillati</taxon>
        <taxon>Actinomycetota</taxon>
        <taxon>Actinomycetes</taxon>
        <taxon>Pseudonocardiales</taxon>
        <taxon>Pseudonocardiaceae</taxon>
        <taxon>Amycolatopsis</taxon>
    </lineage>
</organism>
<gene>
    <name evidence="2" type="ORF">QRX50_20030</name>
</gene>
<dbReference type="InterPro" id="IPR036388">
    <property type="entry name" value="WH-like_DNA-bd_sf"/>
</dbReference>
<sequence>MLMLLRNWSADEAFDALRKASQHTNFKRHDRRNRFRGRRQPSRADTLRPHHSAVRAGRDPPLPPRPGIRGARRIARVEASALLTALSMFECRQASTSSIPVLPEPRLMPIKSWSCSCALNSVVIHGWRLCVPPPSMESNPARRAQPRSLAPPAPFACGWCVEK</sequence>
<name>A0A9Y2ISH0_9PSEU</name>
<dbReference type="EMBL" id="CP127294">
    <property type="protein sequence ID" value="WIX83973.1"/>
    <property type="molecule type" value="Genomic_DNA"/>
</dbReference>
<dbReference type="RefSeq" id="WP_285974510.1">
    <property type="nucleotide sequence ID" value="NZ_CP127294.1"/>
</dbReference>
<accession>A0A9Y2ISH0</accession>
<evidence type="ECO:0000313" key="3">
    <source>
        <dbReference type="Proteomes" id="UP001236014"/>
    </source>
</evidence>
<dbReference type="KEGG" id="acab:QRX50_20030"/>
<protein>
    <submittedName>
        <fullName evidence="2">ANTAR domain-containing protein</fullName>
    </submittedName>
</protein>
<proteinExistence type="predicted"/>
<dbReference type="Gene3D" id="1.10.10.10">
    <property type="entry name" value="Winged helix-like DNA-binding domain superfamily/Winged helix DNA-binding domain"/>
    <property type="match status" value="1"/>
</dbReference>
<feature type="region of interest" description="Disordered" evidence="1">
    <location>
        <begin position="20"/>
        <end position="69"/>
    </location>
</feature>
<reference evidence="2 3" key="1">
    <citation type="submission" date="2023-06" db="EMBL/GenBank/DDBJ databases">
        <authorList>
            <person name="Oyuntsetseg B."/>
            <person name="Kim S.B."/>
        </authorList>
    </citation>
    <scope>NUCLEOTIDE SEQUENCE [LARGE SCALE GENOMIC DNA]</scope>
    <source>
        <strain evidence="2 3">2-15</strain>
    </source>
</reference>